<organism evidence="1 2">
    <name type="scientific">Symbiochloris irregularis</name>
    <dbReference type="NCBI Taxonomy" id="706552"/>
    <lineage>
        <taxon>Eukaryota</taxon>
        <taxon>Viridiplantae</taxon>
        <taxon>Chlorophyta</taxon>
        <taxon>core chlorophytes</taxon>
        <taxon>Trebouxiophyceae</taxon>
        <taxon>Trebouxiales</taxon>
        <taxon>Trebouxiaceae</taxon>
        <taxon>Symbiochloris</taxon>
    </lineage>
</organism>
<keyword evidence="2" id="KW-1185">Reference proteome</keyword>
<name>A0AAW1PZP0_9CHLO</name>
<sequence>MVWYKLSAAGTAASQHVSTCGARTHLCAQDHFEQGCTSVKIPPNTRCRGATASKARSEAAIWSAAHWFLEGWQADSCPLIQQDKQETAKCAGHTRRGSGDAAHLVTFSFWQLCAQIPAGSNCSSHARPLVETACRRLSCTRS</sequence>
<accession>A0AAW1PZP0</accession>
<dbReference type="EMBL" id="JALJOQ010000004">
    <property type="protein sequence ID" value="KAK9813552.1"/>
    <property type="molecule type" value="Genomic_DNA"/>
</dbReference>
<evidence type="ECO:0000313" key="2">
    <source>
        <dbReference type="Proteomes" id="UP001465755"/>
    </source>
</evidence>
<proteinExistence type="predicted"/>
<gene>
    <name evidence="1" type="ORF">WJX73_006605</name>
</gene>
<dbReference type="AlphaFoldDB" id="A0AAW1PZP0"/>
<comment type="caution">
    <text evidence="1">The sequence shown here is derived from an EMBL/GenBank/DDBJ whole genome shotgun (WGS) entry which is preliminary data.</text>
</comment>
<evidence type="ECO:0000313" key="1">
    <source>
        <dbReference type="EMBL" id="KAK9813552.1"/>
    </source>
</evidence>
<reference evidence="1 2" key="1">
    <citation type="journal article" date="2024" name="Nat. Commun.">
        <title>Phylogenomics reveals the evolutionary origins of lichenization in chlorophyte algae.</title>
        <authorList>
            <person name="Puginier C."/>
            <person name="Libourel C."/>
            <person name="Otte J."/>
            <person name="Skaloud P."/>
            <person name="Haon M."/>
            <person name="Grisel S."/>
            <person name="Petersen M."/>
            <person name="Berrin J.G."/>
            <person name="Delaux P.M."/>
            <person name="Dal Grande F."/>
            <person name="Keller J."/>
        </authorList>
    </citation>
    <scope>NUCLEOTIDE SEQUENCE [LARGE SCALE GENOMIC DNA]</scope>
    <source>
        <strain evidence="1 2">SAG 2036</strain>
    </source>
</reference>
<protein>
    <submittedName>
        <fullName evidence="1">Uncharacterized protein</fullName>
    </submittedName>
</protein>
<dbReference type="Proteomes" id="UP001465755">
    <property type="component" value="Unassembled WGS sequence"/>
</dbReference>